<organism evidence="2">
    <name type="scientific">Caenorhabditis brenneri</name>
    <name type="common">Nematode worm</name>
    <dbReference type="NCBI Taxonomy" id="135651"/>
    <lineage>
        <taxon>Eukaryota</taxon>
        <taxon>Metazoa</taxon>
        <taxon>Ecdysozoa</taxon>
        <taxon>Nematoda</taxon>
        <taxon>Chromadorea</taxon>
        <taxon>Rhabditida</taxon>
        <taxon>Rhabditina</taxon>
        <taxon>Rhabditomorpha</taxon>
        <taxon>Rhabditoidea</taxon>
        <taxon>Rhabditidae</taxon>
        <taxon>Peloderinae</taxon>
        <taxon>Caenorhabditis</taxon>
    </lineage>
</organism>
<dbReference type="eggNOG" id="KOG0800">
    <property type="taxonomic scope" value="Eukaryota"/>
</dbReference>
<reference evidence="2" key="1">
    <citation type="submission" date="2011-07" db="EMBL/GenBank/DDBJ databases">
        <authorList>
            <consortium name="Caenorhabditis brenneri Sequencing and Analysis Consortium"/>
            <person name="Wilson R.K."/>
        </authorList>
    </citation>
    <scope>NUCLEOTIDE SEQUENCE [LARGE SCALE GENOMIC DNA]</scope>
    <source>
        <strain evidence="2">PB2801</strain>
    </source>
</reference>
<evidence type="ECO:0000313" key="1">
    <source>
        <dbReference type="EMBL" id="EGT36749.1"/>
    </source>
</evidence>
<dbReference type="InParanoid" id="G0NSC1"/>
<dbReference type="HOGENOM" id="CLU_038442_0_0_1"/>
<dbReference type="Proteomes" id="UP000008068">
    <property type="component" value="Unassembled WGS sequence"/>
</dbReference>
<evidence type="ECO:0000313" key="2">
    <source>
        <dbReference type="Proteomes" id="UP000008068"/>
    </source>
</evidence>
<accession>G0NSC1</accession>
<sequence length="397" mass="45880">MSKSAKYKQTVLKEYPIEKAHLSFRNDEYIKWEMCCQNRTVLRSNRTLTPEERFASGLKYNYFVVDADEYQEMLDVLWRGSNLGVESLQSATNFANLTKKNVYLLTFPIAKMMLRPQESLRVFTDSVLEYIPILLRQQGTPIDENDKKLKKYEKSWKTSENHLYNTIEIEELNKVLEDFDIDKSAISLVLDPVYSETSVQMLEKGSDPIYTISPDGEEVLGVFQAAHYIFQCLVCGIDWTSKGSENQLNDLKNLILGVMNKYCNLQEVEPIKLCISKKSIDEDIQLVKCDARFLKHEKPFELWSGLNPTDNISIDTVIAFLNSFGITFSTNPECPLFSMKLCGLSHIEIWMARWMTIEAWTEVFFNEDTEKLKGMVLDSLSVRIPESYREASIGFVR</sequence>
<keyword evidence="2" id="KW-1185">Reference proteome</keyword>
<proteinExistence type="predicted"/>
<name>G0NSC1_CAEBE</name>
<dbReference type="EMBL" id="GL379937">
    <property type="protein sequence ID" value="EGT36749.1"/>
    <property type="molecule type" value="Genomic_DNA"/>
</dbReference>
<dbReference type="OrthoDB" id="5871778at2759"/>
<protein>
    <submittedName>
        <fullName evidence="1">Uncharacterized protein</fullName>
    </submittedName>
</protein>
<dbReference type="STRING" id="135651.G0NSC1"/>
<dbReference type="AlphaFoldDB" id="G0NSC1"/>
<gene>
    <name evidence="1" type="ORF">CAEBREN_10688</name>
</gene>